<evidence type="ECO:0000313" key="3">
    <source>
        <dbReference type="EMBL" id="PRQ26665.1"/>
    </source>
</evidence>
<name>A0A2P6PXL8_ROSCH</name>
<keyword evidence="1" id="KW-1133">Transmembrane helix</keyword>
<dbReference type="Proteomes" id="UP000238479">
    <property type="component" value="Chromosome 6"/>
</dbReference>
<keyword evidence="2" id="KW-0732">Signal</keyword>
<keyword evidence="4" id="KW-1185">Reference proteome</keyword>
<keyword evidence="1" id="KW-0812">Transmembrane</keyword>
<evidence type="ECO:0000256" key="1">
    <source>
        <dbReference type="SAM" id="Phobius"/>
    </source>
</evidence>
<sequence>MTNCSSRLGNIWLWLHCLAFGILGCDCESEMGLASLMEQKPEATNFRMEWYTMVFTSLLFVGKTEPFLGLKQLASVLSFSSTCGVVWSFATTCGTTFAPVGFPSFDTILICPSLLASCQPLLTTLALCVGCVIATLGSKATK</sequence>
<proteinExistence type="predicted"/>
<evidence type="ECO:0000256" key="2">
    <source>
        <dbReference type="SAM" id="SignalP"/>
    </source>
</evidence>
<feature type="chain" id="PRO_5015127507" evidence="2">
    <location>
        <begin position="28"/>
        <end position="142"/>
    </location>
</feature>
<dbReference type="EMBL" id="PDCK01000044">
    <property type="protein sequence ID" value="PRQ26665.1"/>
    <property type="molecule type" value="Genomic_DNA"/>
</dbReference>
<accession>A0A2P6PXL8</accession>
<keyword evidence="1" id="KW-0472">Membrane</keyword>
<dbReference type="PROSITE" id="PS51257">
    <property type="entry name" value="PROKAR_LIPOPROTEIN"/>
    <property type="match status" value="1"/>
</dbReference>
<dbReference type="AlphaFoldDB" id="A0A2P6PXL8"/>
<gene>
    <name evidence="3" type="ORF">RchiOBHm_Chr6g0297081</name>
</gene>
<feature type="signal peptide" evidence="2">
    <location>
        <begin position="1"/>
        <end position="27"/>
    </location>
</feature>
<reference evidence="3 4" key="1">
    <citation type="journal article" date="2018" name="Nat. Genet.">
        <title>The Rosa genome provides new insights in the design of modern roses.</title>
        <authorList>
            <person name="Bendahmane M."/>
        </authorList>
    </citation>
    <scope>NUCLEOTIDE SEQUENCE [LARGE SCALE GENOMIC DNA]</scope>
    <source>
        <strain evidence="4">cv. Old Blush</strain>
    </source>
</reference>
<dbReference type="Gramene" id="PRQ26665">
    <property type="protein sequence ID" value="PRQ26665"/>
    <property type="gene ID" value="RchiOBHm_Chr6g0297081"/>
</dbReference>
<organism evidence="3 4">
    <name type="scientific">Rosa chinensis</name>
    <name type="common">China rose</name>
    <dbReference type="NCBI Taxonomy" id="74649"/>
    <lineage>
        <taxon>Eukaryota</taxon>
        <taxon>Viridiplantae</taxon>
        <taxon>Streptophyta</taxon>
        <taxon>Embryophyta</taxon>
        <taxon>Tracheophyta</taxon>
        <taxon>Spermatophyta</taxon>
        <taxon>Magnoliopsida</taxon>
        <taxon>eudicotyledons</taxon>
        <taxon>Gunneridae</taxon>
        <taxon>Pentapetalae</taxon>
        <taxon>rosids</taxon>
        <taxon>fabids</taxon>
        <taxon>Rosales</taxon>
        <taxon>Rosaceae</taxon>
        <taxon>Rosoideae</taxon>
        <taxon>Rosoideae incertae sedis</taxon>
        <taxon>Rosa</taxon>
    </lineage>
</organism>
<feature type="transmembrane region" description="Helical" evidence="1">
    <location>
        <begin position="82"/>
        <end position="102"/>
    </location>
</feature>
<evidence type="ECO:0000313" key="4">
    <source>
        <dbReference type="Proteomes" id="UP000238479"/>
    </source>
</evidence>
<feature type="transmembrane region" description="Helical" evidence="1">
    <location>
        <begin position="114"/>
        <end position="136"/>
    </location>
</feature>
<comment type="caution">
    <text evidence="3">The sequence shown here is derived from an EMBL/GenBank/DDBJ whole genome shotgun (WGS) entry which is preliminary data.</text>
</comment>
<protein>
    <submittedName>
        <fullName evidence="3">Uncharacterized protein</fullName>
    </submittedName>
</protein>